<dbReference type="Pfam" id="PF14384">
    <property type="entry name" value="BrnA_antitoxin"/>
    <property type="match status" value="1"/>
</dbReference>
<evidence type="ECO:0000313" key="2">
    <source>
        <dbReference type="EMBL" id="ASJ76081.1"/>
    </source>
</evidence>
<dbReference type="KEGG" id="gai:IMCC3135_30160"/>
<dbReference type="EMBL" id="CP018632">
    <property type="protein sequence ID" value="ASJ76081.1"/>
    <property type="molecule type" value="Genomic_DNA"/>
</dbReference>
<dbReference type="AlphaFoldDB" id="A0A2Z2P107"/>
<evidence type="ECO:0000256" key="1">
    <source>
        <dbReference type="SAM" id="MobiDB-lite"/>
    </source>
</evidence>
<sequence length="106" mass="11721">MPDSSTDPVSSNDKILLDLDELFQRADNVVSTSVIGRPKRGSGYVPKVDAKIRLNVEVMDWLKAMGPRHYSRINGLLTALMEADKRRTPDLPEKLVPSADEGDTQA</sequence>
<organism evidence="2 3">
    <name type="scientific">Granulosicoccus antarcticus IMCC3135</name>
    <dbReference type="NCBI Taxonomy" id="1192854"/>
    <lineage>
        <taxon>Bacteria</taxon>
        <taxon>Pseudomonadati</taxon>
        <taxon>Pseudomonadota</taxon>
        <taxon>Gammaproteobacteria</taxon>
        <taxon>Chromatiales</taxon>
        <taxon>Granulosicoccaceae</taxon>
        <taxon>Granulosicoccus</taxon>
    </lineage>
</organism>
<evidence type="ECO:0000313" key="3">
    <source>
        <dbReference type="Proteomes" id="UP000250079"/>
    </source>
</evidence>
<protein>
    <submittedName>
        <fullName evidence="2">Uncharacterized protein</fullName>
    </submittedName>
</protein>
<dbReference type="Proteomes" id="UP000250079">
    <property type="component" value="Chromosome"/>
</dbReference>
<keyword evidence="3" id="KW-1185">Reference proteome</keyword>
<dbReference type="OrthoDB" id="9796641at2"/>
<feature type="region of interest" description="Disordered" evidence="1">
    <location>
        <begin position="83"/>
        <end position="106"/>
    </location>
</feature>
<dbReference type="RefSeq" id="WP_088920899.1">
    <property type="nucleotide sequence ID" value="NZ_CP018632.1"/>
</dbReference>
<proteinExistence type="predicted"/>
<feature type="compositionally biased region" description="Basic and acidic residues" evidence="1">
    <location>
        <begin position="83"/>
        <end position="93"/>
    </location>
</feature>
<accession>A0A2Z2P107</accession>
<gene>
    <name evidence="2" type="ORF">IMCC3135_30160</name>
</gene>
<name>A0A2Z2P107_9GAMM</name>
<reference evidence="2 3" key="1">
    <citation type="submission" date="2016-12" db="EMBL/GenBank/DDBJ databases">
        <authorList>
            <person name="Song W.-J."/>
            <person name="Kurnit D.M."/>
        </authorList>
    </citation>
    <scope>NUCLEOTIDE SEQUENCE [LARGE SCALE GENOMIC DNA]</scope>
    <source>
        <strain evidence="2 3">IMCC3135</strain>
    </source>
</reference>
<dbReference type="InterPro" id="IPR025528">
    <property type="entry name" value="BrnA_antitoxin"/>
</dbReference>